<dbReference type="Gene3D" id="1.25.10.10">
    <property type="entry name" value="Leucine-rich Repeat Variant"/>
    <property type="match status" value="1"/>
</dbReference>
<evidence type="ECO:0000313" key="5">
    <source>
        <dbReference type="Proteomes" id="UP001054837"/>
    </source>
</evidence>
<sequence>MSLNEKKCTKQLPDIYLTEGICRSRSFGGLSHRRTNSADATFSSGIDFSFDGNTTKTLYSTVGTTYCPSSSLSSSKNLPWAAWIHAIKSSKSGKFNRSPRPERTQIIFDSICKGLKDSILLAKNDISSSRLAFDNVSVSSVMQMKAGERYLKKLEFHLSKLEELKEQYDVQHKIRDGIRSMGYAYILSPGKLKDMALQSVKSEFKECTEVMCNYESNLESLMGTLMFEMIGIQGFARICCGDVFEVIIKHGDQKWKTRGRVIKNGDQLWENKSVSFKSLFDEPLCIKAMEVRGLGKNILLGNKFCETRDLFCAHPQQMTINLNPSGSLKLNLIITWNPLNGTSDGTHTVVVPSSTGICHSYGRHSISQSSIQETHHFSDISLTEKQSLVHDLNICDNTDTSCSNESISTFALNSGVESPSVDKMTKPYKIVDCSISNENSSIAKNDLLLPKNSNLNDSWSIPTPDENSETEAHTVSSSDQNLTEVIKSLSIILEDISEPYQEIRELSTMLEELEKTLKGKSDSTSGSSISISIESALGCFDFLNTAIDNEENENANDPPLENSEIRVLDRCLKCDGDMMVINEIDKRLSKTDIHPLSISSGKEDVDLVLTDHLLYCTRLVSSLNSAGPFKCIEETALRKIRKQQTCLDAILNILKQSNFCLCNLFKESEEDIHQIWTRICGNGLYCVADHFSFEMENELRSIAVLDSYMASIVSPRLVSDILDSSHFDPTSRISVFQFKSYFTTLNRAHSMILEFVADSLAAEDLKCKDVQKAFYAVSVLSKIVPSSYSLFYVGCLLTDSNPDLKNVAVTYLKAVCTNEDLRLKVISSFLKMLQSGNISTKLVSCKALEVLKAKHCIEQLAYVADTDNDVNVRDAARCVLRCFEEDSSPLEKT</sequence>
<dbReference type="PANTHER" id="PTHR15829">
    <property type="entry name" value="PROTEIN KINASE PKN/PRK1, EFFECTOR"/>
    <property type="match status" value="1"/>
</dbReference>
<dbReference type="Proteomes" id="UP001054837">
    <property type="component" value="Unassembled WGS sequence"/>
</dbReference>
<keyword evidence="5" id="KW-1185">Reference proteome</keyword>
<dbReference type="Pfam" id="PF15903">
    <property type="entry name" value="PL48"/>
    <property type="match status" value="1"/>
</dbReference>
<dbReference type="InterPro" id="IPR031780">
    <property type="entry name" value="FAM65_N"/>
</dbReference>
<comment type="caution">
    <text evidence="4">The sequence shown here is derived from an EMBL/GenBank/DDBJ whole genome shotgun (WGS) entry which is preliminary data.</text>
</comment>
<evidence type="ECO:0000313" key="4">
    <source>
        <dbReference type="EMBL" id="GIX69419.1"/>
    </source>
</evidence>
<gene>
    <name evidence="4" type="primary">Ripor2</name>
    <name evidence="4" type="ORF">CDAR_427781</name>
</gene>
<evidence type="ECO:0000256" key="1">
    <source>
        <dbReference type="ARBA" id="ARBA00005744"/>
    </source>
</evidence>
<dbReference type="EMBL" id="BPLQ01000269">
    <property type="protein sequence ID" value="GIX69419.1"/>
    <property type="molecule type" value="Genomic_DNA"/>
</dbReference>
<dbReference type="InterPro" id="IPR011989">
    <property type="entry name" value="ARM-like"/>
</dbReference>
<dbReference type="InterPro" id="IPR026136">
    <property type="entry name" value="RIPOR3"/>
</dbReference>
<feature type="region of interest" description="Disordered" evidence="2">
    <location>
        <begin position="458"/>
        <end position="479"/>
    </location>
</feature>
<accession>A0AAV4MF22</accession>
<comment type="similarity">
    <text evidence="1">Belongs to the RIPOR family.</text>
</comment>
<dbReference type="PANTHER" id="PTHR15829:SF13">
    <property type="entry name" value="FAM65 N-TERMINAL DOMAIN-CONTAINING PROTEIN"/>
    <property type="match status" value="1"/>
</dbReference>
<dbReference type="SUPFAM" id="SSF48371">
    <property type="entry name" value="ARM repeat"/>
    <property type="match status" value="1"/>
</dbReference>
<feature type="domain" description="FAM65 N-terminal" evidence="3">
    <location>
        <begin position="80"/>
        <end position="375"/>
    </location>
</feature>
<name>A0AAV4MF22_9ARAC</name>
<proteinExistence type="inferred from homology"/>
<organism evidence="4 5">
    <name type="scientific">Caerostris darwini</name>
    <dbReference type="NCBI Taxonomy" id="1538125"/>
    <lineage>
        <taxon>Eukaryota</taxon>
        <taxon>Metazoa</taxon>
        <taxon>Ecdysozoa</taxon>
        <taxon>Arthropoda</taxon>
        <taxon>Chelicerata</taxon>
        <taxon>Arachnida</taxon>
        <taxon>Araneae</taxon>
        <taxon>Araneomorphae</taxon>
        <taxon>Entelegynae</taxon>
        <taxon>Araneoidea</taxon>
        <taxon>Araneidae</taxon>
        <taxon>Caerostris</taxon>
    </lineage>
</organism>
<reference evidence="4 5" key="1">
    <citation type="submission" date="2021-06" db="EMBL/GenBank/DDBJ databases">
        <title>Caerostris darwini draft genome.</title>
        <authorList>
            <person name="Kono N."/>
            <person name="Arakawa K."/>
        </authorList>
    </citation>
    <scope>NUCLEOTIDE SEQUENCE [LARGE SCALE GENOMIC DNA]</scope>
</reference>
<dbReference type="InterPro" id="IPR016024">
    <property type="entry name" value="ARM-type_fold"/>
</dbReference>
<evidence type="ECO:0000259" key="3">
    <source>
        <dbReference type="Pfam" id="PF15903"/>
    </source>
</evidence>
<evidence type="ECO:0000256" key="2">
    <source>
        <dbReference type="SAM" id="MobiDB-lite"/>
    </source>
</evidence>
<protein>
    <submittedName>
        <fullName evidence="4">Rho family-interacting cell polarization regulator 2</fullName>
    </submittedName>
</protein>
<dbReference type="AlphaFoldDB" id="A0AAV4MF22"/>